<evidence type="ECO:0000256" key="2">
    <source>
        <dbReference type="ARBA" id="ARBA00022679"/>
    </source>
</evidence>
<accession>A0A1G2A8J2</accession>
<dbReference type="Gene3D" id="2.40.50.140">
    <property type="entry name" value="Nucleic acid-binding proteins"/>
    <property type="match status" value="1"/>
</dbReference>
<evidence type="ECO:0000256" key="4">
    <source>
        <dbReference type="PROSITE-ProRule" id="PRU01024"/>
    </source>
</evidence>
<feature type="binding site" evidence="4">
    <location>
        <position position="266"/>
    </location>
    <ligand>
        <name>S-adenosyl-L-methionine</name>
        <dbReference type="ChEBI" id="CHEBI:59789"/>
    </ligand>
</feature>
<reference evidence="6 7" key="1">
    <citation type="journal article" date="2016" name="Nat. Commun.">
        <title>Thousands of microbial genomes shed light on interconnected biogeochemical processes in an aquifer system.</title>
        <authorList>
            <person name="Anantharaman K."/>
            <person name="Brown C.T."/>
            <person name="Hug L.A."/>
            <person name="Sharon I."/>
            <person name="Castelle C.J."/>
            <person name="Probst A.J."/>
            <person name="Thomas B.C."/>
            <person name="Singh A."/>
            <person name="Wilkins M.J."/>
            <person name="Karaoz U."/>
            <person name="Brodie E.L."/>
            <person name="Williams K.H."/>
            <person name="Hubbard S.S."/>
            <person name="Banfield J.F."/>
        </authorList>
    </citation>
    <scope>NUCLEOTIDE SEQUENCE [LARGE SCALE GENOMIC DNA]</scope>
</reference>
<proteinExistence type="inferred from homology"/>
<dbReference type="EMBL" id="MHJU01000019">
    <property type="protein sequence ID" value="OGY72995.1"/>
    <property type="molecule type" value="Genomic_DNA"/>
</dbReference>
<dbReference type="Gene3D" id="3.40.50.150">
    <property type="entry name" value="Vaccinia Virus protein VP39"/>
    <property type="match status" value="1"/>
</dbReference>
<name>A0A1G2A8J2_9BACT</name>
<dbReference type="PROSITE" id="PS51687">
    <property type="entry name" value="SAM_MT_RNA_M5U"/>
    <property type="match status" value="1"/>
</dbReference>
<feature type="binding site" evidence="4">
    <location>
        <position position="313"/>
    </location>
    <ligand>
        <name>S-adenosyl-L-methionine</name>
        <dbReference type="ChEBI" id="CHEBI:59789"/>
    </ligand>
</feature>
<feature type="binding site" evidence="4">
    <location>
        <position position="357"/>
    </location>
    <ligand>
        <name>S-adenosyl-L-methionine</name>
        <dbReference type="ChEBI" id="CHEBI:59789"/>
    </ligand>
</feature>
<feature type="active site" evidence="5">
    <location>
        <position position="384"/>
    </location>
</feature>
<evidence type="ECO:0000256" key="1">
    <source>
        <dbReference type="ARBA" id="ARBA00022603"/>
    </source>
</evidence>
<dbReference type="Pfam" id="PF05958">
    <property type="entry name" value="tRNA_U5-meth_tr"/>
    <property type="match status" value="1"/>
</dbReference>
<dbReference type="SUPFAM" id="SSF50249">
    <property type="entry name" value="Nucleic acid-binding proteins"/>
    <property type="match status" value="1"/>
</dbReference>
<keyword evidence="2 4" id="KW-0808">Transferase</keyword>
<dbReference type="Proteomes" id="UP000178315">
    <property type="component" value="Unassembled WGS sequence"/>
</dbReference>
<organism evidence="6 7">
    <name type="scientific">Candidatus Jacksonbacteria bacterium RIFCSPLOWO2_02_FULL_44_20</name>
    <dbReference type="NCBI Taxonomy" id="1798460"/>
    <lineage>
        <taxon>Bacteria</taxon>
        <taxon>Candidatus Jacksoniibacteriota</taxon>
    </lineage>
</organism>
<dbReference type="PANTHER" id="PTHR11061:SF30">
    <property type="entry name" value="TRNA (URACIL(54)-C(5))-METHYLTRANSFERASE"/>
    <property type="match status" value="1"/>
</dbReference>
<dbReference type="PROSITE" id="PS01230">
    <property type="entry name" value="TRMA_1"/>
    <property type="match status" value="1"/>
</dbReference>
<evidence type="ECO:0000256" key="5">
    <source>
        <dbReference type="PROSITE-ProRule" id="PRU10015"/>
    </source>
</evidence>
<dbReference type="SUPFAM" id="SSF53335">
    <property type="entry name" value="S-adenosyl-L-methionine-dependent methyltransferases"/>
    <property type="match status" value="1"/>
</dbReference>
<comment type="similarity">
    <text evidence="4">Belongs to the class I-like SAM-binding methyltransferase superfamily. RNA M5U methyltransferase family.</text>
</comment>
<feature type="active site" description="Nucleophile" evidence="4">
    <location>
        <position position="384"/>
    </location>
</feature>
<dbReference type="GO" id="GO:0070475">
    <property type="term" value="P:rRNA base methylation"/>
    <property type="evidence" value="ECO:0007669"/>
    <property type="project" value="TreeGrafter"/>
</dbReference>
<keyword evidence="3 4" id="KW-0949">S-adenosyl-L-methionine</keyword>
<dbReference type="InterPro" id="IPR029063">
    <property type="entry name" value="SAM-dependent_MTases_sf"/>
</dbReference>
<evidence type="ECO:0000313" key="6">
    <source>
        <dbReference type="EMBL" id="OGY72995.1"/>
    </source>
</evidence>
<dbReference type="AlphaFoldDB" id="A0A1G2A8J2"/>
<comment type="caution">
    <text evidence="6">The sequence shown here is derived from an EMBL/GenBank/DDBJ whole genome shotgun (WGS) entry which is preliminary data.</text>
</comment>
<keyword evidence="1 4" id="KW-0489">Methyltransferase</keyword>
<gene>
    <name evidence="6" type="ORF">A3H61_04165</name>
</gene>
<dbReference type="InterPro" id="IPR012340">
    <property type="entry name" value="NA-bd_OB-fold"/>
</dbReference>
<dbReference type="InterPro" id="IPR030390">
    <property type="entry name" value="MeTrfase_TrmA_AS"/>
</dbReference>
<dbReference type="InterPro" id="IPR010280">
    <property type="entry name" value="U5_MeTrfase_fam"/>
</dbReference>
<feature type="binding site" evidence="4">
    <location>
        <position position="292"/>
    </location>
    <ligand>
        <name>S-adenosyl-L-methionine</name>
        <dbReference type="ChEBI" id="CHEBI:59789"/>
    </ligand>
</feature>
<evidence type="ECO:0000313" key="7">
    <source>
        <dbReference type="Proteomes" id="UP000178315"/>
    </source>
</evidence>
<dbReference type="PANTHER" id="PTHR11061">
    <property type="entry name" value="RNA M5U METHYLTRANSFERASE"/>
    <property type="match status" value="1"/>
</dbReference>
<sequence>MDEIRIEKFVFGGQGLGYYGGKPIFTWNALPCELVSIVPIKTKRNFIEAIATKICEQSTYRIAPSEPHFLSCSPWQILDFQEENRSKGLIAGEQFERLARQNLLRLDVVSDNRAFHYRNKMEYGFWEDENDGLELAFFDRGTKRKNKIEPCALAEEVINKTAEALLTAFRKASLTCNDLKSVVLRCARNSCVSASIFVKQREIKEQFSSGKISIEIQALSGFAVYYSSSEIPSPTTDELLFKQGNIVLTENVRGKAVSYSALNFFQVNVPIFERSLIALEPYVISEEIVDYYSGVGSIAIALGDIVKSAVLIESDQESAEMAARNITVNHLDSFRVVSNSAERALNEIRGHSVIIVNPPRAGLNKNLIRQLLAVLPKRIIYLSCNIATQARDIALLSPSYRLTFNELYNFFPRTPHIESLCVLER</sequence>
<evidence type="ECO:0008006" key="8">
    <source>
        <dbReference type="Google" id="ProtNLM"/>
    </source>
</evidence>
<evidence type="ECO:0000256" key="3">
    <source>
        <dbReference type="ARBA" id="ARBA00022691"/>
    </source>
</evidence>
<dbReference type="GO" id="GO:0070041">
    <property type="term" value="F:rRNA (uridine-C5-)-methyltransferase activity"/>
    <property type="evidence" value="ECO:0007669"/>
    <property type="project" value="TreeGrafter"/>
</dbReference>
<dbReference type="Gene3D" id="2.40.50.1070">
    <property type="match status" value="1"/>
</dbReference>
<protein>
    <recommendedName>
        <fullName evidence="8">23S rRNA (Uracil-5-)-methyltransferase RumA</fullName>
    </recommendedName>
</protein>